<feature type="transmembrane region" description="Helical" evidence="1">
    <location>
        <begin position="46"/>
        <end position="65"/>
    </location>
</feature>
<protein>
    <submittedName>
        <fullName evidence="2">Uncharacterized protein</fullName>
    </submittedName>
</protein>
<comment type="caution">
    <text evidence="2">The sequence shown here is derived from an EMBL/GenBank/DDBJ whole genome shotgun (WGS) entry which is preliminary data.</text>
</comment>
<evidence type="ECO:0000313" key="2">
    <source>
        <dbReference type="EMBL" id="RSK42783.1"/>
    </source>
</evidence>
<keyword evidence="3" id="KW-1185">Reference proteome</keyword>
<dbReference type="AlphaFoldDB" id="A0A3R9NAK9"/>
<dbReference type="Proteomes" id="UP000270291">
    <property type="component" value="Unassembled WGS sequence"/>
</dbReference>
<evidence type="ECO:0000256" key="1">
    <source>
        <dbReference type="SAM" id="Phobius"/>
    </source>
</evidence>
<keyword evidence="1" id="KW-1133">Transmembrane helix</keyword>
<feature type="transmembrane region" description="Helical" evidence="1">
    <location>
        <begin position="77"/>
        <end position="99"/>
    </location>
</feature>
<sequence>MLTFVLGSAFVIVFLTVWVMLPYWIYQQIIKLADLPLGPLRTGLNWWLAGTYYLMPMVTGLLVLLKGFTYFLDPTSLFPYFVVWVVAMLVALVPGYIGFRRWYKQQVPE</sequence>
<gene>
    <name evidence="2" type="ORF">EI293_13370</name>
</gene>
<feature type="transmembrane region" description="Helical" evidence="1">
    <location>
        <begin position="6"/>
        <end position="26"/>
    </location>
</feature>
<reference evidence="2 3" key="1">
    <citation type="submission" date="2018-12" db="EMBL/GenBank/DDBJ databases">
        <authorList>
            <person name="Feng G."/>
            <person name="Zhu H."/>
        </authorList>
    </citation>
    <scope>NUCLEOTIDE SEQUENCE [LARGE SCALE GENOMIC DNA]</scope>
    <source>
        <strain evidence="2 3">LMG 26000</strain>
    </source>
</reference>
<keyword evidence="1" id="KW-0812">Transmembrane</keyword>
<evidence type="ECO:0000313" key="3">
    <source>
        <dbReference type="Proteomes" id="UP000270291"/>
    </source>
</evidence>
<name>A0A3R9NAK9_9BACT</name>
<proteinExistence type="predicted"/>
<organism evidence="2 3">
    <name type="scientific">Hymenobacter perfusus</name>
    <dbReference type="NCBI Taxonomy" id="1236770"/>
    <lineage>
        <taxon>Bacteria</taxon>
        <taxon>Pseudomonadati</taxon>
        <taxon>Bacteroidota</taxon>
        <taxon>Cytophagia</taxon>
        <taxon>Cytophagales</taxon>
        <taxon>Hymenobacteraceae</taxon>
        <taxon>Hymenobacter</taxon>
    </lineage>
</organism>
<dbReference type="RefSeq" id="WP_125438649.1">
    <property type="nucleotide sequence ID" value="NZ_RWIU01000004.1"/>
</dbReference>
<accession>A0A3R9NAK9</accession>
<dbReference type="EMBL" id="RWIU01000004">
    <property type="protein sequence ID" value="RSK42783.1"/>
    <property type="molecule type" value="Genomic_DNA"/>
</dbReference>
<keyword evidence="1" id="KW-0472">Membrane</keyword>